<evidence type="ECO:0000313" key="1">
    <source>
        <dbReference type="EMBL" id="AJG23157.1"/>
    </source>
</evidence>
<dbReference type="EMBL" id="CP010537">
    <property type="protein sequence ID" value="AJG23157.1"/>
    <property type="molecule type" value="Genomic_DNA"/>
</dbReference>
<dbReference type="AlphaFoldDB" id="A0A0C4YC73"/>
<reference evidence="1 2" key="1">
    <citation type="journal article" date="2015" name="Genome Announc.">
        <title>Complete Genome Sequence of Cupriavidus basilensis 4G11, Isolated from the Oak Ridge Field Research Center Site.</title>
        <authorList>
            <person name="Ray J."/>
            <person name="Waters R.J."/>
            <person name="Skerker J.M."/>
            <person name="Kuehl J.V."/>
            <person name="Price M.N."/>
            <person name="Huang J."/>
            <person name="Chakraborty R."/>
            <person name="Arkin A.P."/>
            <person name="Deutschbauer A."/>
        </authorList>
    </citation>
    <scope>NUCLEOTIDE SEQUENCE [LARGE SCALE GENOMIC DNA]</scope>
    <source>
        <strain evidence="1">4G11</strain>
    </source>
</reference>
<gene>
    <name evidence="1" type="ORF">RR42_s1569</name>
</gene>
<sequence length="42" mass="4691">MGMGKTPRPQFLKPDDVITLGIERLGEQKQTVFAQDPKLIHG</sequence>
<evidence type="ECO:0000313" key="2">
    <source>
        <dbReference type="Proteomes" id="UP000031843"/>
    </source>
</evidence>
<keyword evidence="2" id="KW-1185">Reference proteome</keyword>
<proteinExistence type="predicted"/>
<dbReference type="Proteomes" id="UP000031843">
    <property type="component" value="Chromosome secondary"/>
</dbReference>
<accession>A0A0C4YC73</accession>
<dbReference type="KEGG" id="cbw:RR42_s1569"/>
<name>A0A0C4YC73_9BURK</name>
<organism evidence="1 2">
    <name type="scientific">Cupriavidus basilensis</name>
    <dbReference type="NCBI Taxonomy" id="68895"/>
    <lineage>
        <taxon>Bacteria</taxon>
        <taxon>Pseudomonadati</taxon>
        <taxon>Pseudomonadota</taxon>
        <taxon>Betaproteobacteria</taxon>
        <taxon>Burkholderiales</taxon>
        <taxon>Burkholderiaceae</taxon>
        <taxon>Cupriavidus</taxon>
    </lineage>
</organism>
<protein>
    <submittedName>
        <fullName evidence="1">Uncharacterized protein</fullName>
    </submittedName>
</protein>